<accession>A0ACC1IGG5</accession>
<dbReference type="Proteomes" id="UP001150581">
    <property type="component" value="Unassembled WGS sequence"/>
</dbReference>
<sequence>MSELAPPNKTPPNQTGKSKTGGIIQTPSKNQKKQELPPGESEPPEVRDRRRQRLLKCLGDNIWHDYPFDKFVKSLGVKEQYNRFIKDWPKLFLTIARGSPVADSKGILANTDRPIEEFGDFLIADVFKNDSGKLMGLTKEARLVKYFILLFNAMVNAVRVENSVILPGRTPIPDCRLKLKDHQSDVIPGTLHRPDIAFYHPYKTQDIYAVHAILEAKIDTNISRTPEDTRGQLADYGHVLNDRQATRTFAPVFYLHGHLLTLHAYYRDKLYIVELGDIYFDTDIWTSDGTERIQECLMQFWFLLTLESDIFGHFCDVSKKPDSFFFSQKVDNNDKGKGKGKNSLNIGVLYSVSMNDEDDEDVMDGEDVEDVRDSAALFCIKEPIARYSYMIGRHVHLLKGTYNGCAAVLKLSWTPVNRLPEGAAYAILNKRPVECIPEIFSSGLLISNLNGYRL</sequence>
<proteinExistence type="predicted"/>
<name>A0ACC1IGG5_9FUNG</name>
<evidence type="ECO:0000313" key="1">
    <source>
        <dbReference type="EMBL" id="KAJ1892891.1"/>
    </source>
</evidence>
<dbReference type="EMBL" id="JANBPG010000919">
    <property type="protein sequence ID" value="KAJ1892891.1"/>
    <property type="molecule type" value="Genomic_DNA"/>
</dbReference>
<organism evidence="1 2">
    <name type="scientific">Kickxella alabastrina</name>
    <dbReference type="NCBI Taxonomy" id="61397"/>
    <lineage>
        <taxon>Eukaryota</taxon>
        <taxon>Fungi</taxon>
        <taxon>Fungi incertae sedis</taxon>
        <taxon>Zoopagomycota</taxon>
        <taxon>Kickxellomycotina</taxon>
        <taxon>Kickxellomycetes</taxon>
        <taxon>Kickxellales</taxon>
        <taxon>Kickxellaceae</taxon>
        <taxon>Kickxella</taxon>
    </lineage>
</organism>
<keyword evidence="2" id="KW-1185">Reference proteome</keyword>
<evidence type="ECO:0000313" key="2">
    <source>
        <dbReference type="Proteomes" id="UP001150581"/>
    </source>
</evidence>
<comment type="caution">
    <text evidence="1">The sequence shown here is derived from an EMBL/GenBank/DDBJ whole genome shotgun (WGS) entry which is preliminary data.</text>
</comment>
<reference evidence="1" key="1">
    <citation type="submission" date="2022-07" db="EMBL/GenBank/DDBJ databases">
        <title>Phylogenomic reconstructions and comparative analyses of Kickxellomycotina fungi.</title>
        <authorList>
            <person name="Reynolds N.K."/>
            <person name="Stajich J.E."/>
            <person name="Barry K."/>
            <person name="Grigoriev I.V."/>
            <person name="Crous P."/>
            <person name="Smith M.E."/>
        </authorList>
    </citation>
    <scope>NUCLEOTIDE SEQUENCE</scope>
    <source>
        <strain evidence="1">Benny 63K</strain>
    </source>
</reference>
<gene>
    <name evidence="1" type="ORF">LPJ66_006080</name>
</gene>
<feature type="non-terminal residue" evidence="1">
    <location>
        <position position="454"/>
    </location>
</feature>
<protein>
    <submittedName>
        <fullName evidence="1">Uncharacterized protein</fullName>
    </submittedName>
</protein>